<dbReference type="OrthoDB" id="9764363at2"/>
<keyword evidence="5" id="KW-0472">Membrane</keyword>
<keyword evidence="5" id="KW-0812">Transmembrane</keyword>
<evidence type="ECO:0000256" key="4">
    <source>
        <dbReference type="ARBA" id="ARBA00022825"/>
    </source>
</evidence>
<dbReference type="Gene3D" id="3.90.226.10">
    <property type="entry name" value="2-enoyl-CoA Hydratase, Chain A, domain 1"/>
    <property type="match status" value="1"/>
</dbReference>
<dbReference type="STRING" id="1125699.HMPREF9194_01746"/>
<evidence type="ECO:0000256" key="2">
    <source>
        <dbReference type="ARBA" id="ARBA00022670"/>
    </source>
</evidence>
<dbReference type="PANTHER" id="PTHR42987">
    <property type="entry name" value="PEPTIDASE S49"/>
    <property type="match status" value="1"/>
</dbReference>
<dbReference type="GO" id="GO:0008236">
    <property type="term" value="F:serine-type peptidase activity"/>
    <property type="evidence" value="ECO:0007669"/>
    <property type="project" value="UniProtKB-KW"/>
</dbReference>
<gene>
    <name evidence="7" type="ORF">HMPREF9194_01746</name>
</gene>
<accession>S3K1L0</accession>
<dbReference type="InterPro" id="IPR002142">
    <property type="entry name" value="Peptidase_S49"/>
</dbReference>
<dbReference type="PANTHER" id="PTHR42987:SF7">
    <property type="entry name" value="SIGNAL PEPTIDE PEPTIDASE SPPA-RELATED"/>
    <property type="match status" value="1"/>
</dbReference>
<protein>
    <submittedName>
        <fullName evidence="7">Signal peptide peptidase SppA, 36K type</fullName>
    </submittedName>
</protein>
<dbReference type="AlphaFoldDB" id="S3K1L0"/>
<dbReference type="Gene3D" id="6.20.330.10">
    <property type="match status" value="1"/>
</dbReference>
<dbReference type="InterPro" id="IPR047272">
    <property type="entry name" value="S49_SppA_C"/>
</dbReference>
<feature type="domain" description="Peptidase S49" evidence="6">
    <location>
        <begin position="146"/>
        <end position="292"/>
    </location>
</feature>
<evidence type="ECO:0000313" key="8">
    <source>
        <dbReference type="Proteomes" id="UP000014541"/>
    </source>
</evidence>
<dbReference type="SUPFAM" id="SSF52096">
    <property type="entry name" value="ClpP/crotonase"/>
    <property type="match status" value="1"/>
</dbReference>
<dbReference type="EMBL" id="ATFF01000006">
    <property type="protein sequence ID" value="EPF31400.1"/>
    <property type="molecule type" value="Genomic_DNA"/>
</dbReference>
<evidence type="ECO:0000256" key="1">
    <source>
        <dbReference type="ARBA" id="ARBA00008683"/>
    </source>
</evidence>
<keyword evidence="3" id="KW-0378">Hydrolase</keyword>
<evidence type="ECO:0000313" key="7">
    <source>
        <dbReference type="EMBL" id="EPF31400.1"/>
    </source>
</evidence>
<dbReference type="InterPro" id="IPR029045">
    <property type="entry name" value="ClpP/crotonase-like_dom_sf"/>
</dbReference>
<organism evidence="7 8">
    <name type="scientific">Treponema maltophilum ATCC 51939</name>
    <dbReference type="NCBI Taxonomy" id="1125699"/>
    <lineage>
        <taxon>Bacteria</taxon>
        <taxon>Pseudomonadati</taxon>
        <taxon>Spirochaetota</taxon>
        <taxon>Spirochaetia</taxon>
        <taxon>Spirochaetales</taxon>
        <taxon>Treponemataceae</taxon>
        <taxon>Treponema</taxon>
    </lineage>
</organism>
<dbReference type="NCBIfam" id="TIGR00706">
    <property type="entry name" value="SppA_dom"/>
    <property type="match status" value="1"/>
</dbReference>
<evidence type="ECO:0000259" key="6">
    <source>
        <dbReference type="Pfam" id="PF01343"/>
    </source>
</evidence>
<evidence type="ECO:0000256" key="3">
    <source>
        <dbReference type="ARBA" id="ARBA00022801"/>
    </source>
</evidence>
<feature type="transmembrane region" description="Helical" evidence="5">
    <location>
        <begin position="21"/>
        <end position="43"/>
    </location>
</feature>
<keyword evidence="5" id="KW-1133">Transmembrane helix</keyword>
<reference evidence="7 8" key="1">
    <citation type="submission" date="2013-04" db="EMBL/GenBank/DDBJ databases">
        <title>The Genome Sequence of Treponema maltophilum ATCC 51939.</title>
        <authorList>
            <consortium name="The Broad Institute Genomics Platform"/>
            <person name="Earl A."/>
            <person name="Ward D."/>
            <person name="Feldgarden M."/>
            <person name="Gevers D."/>
            <person name="Leonetti C."/>
            <person name="Blanton J.M."/>
            <person name="Dewhirst F.E."/>
            <person name="Izard J."/>
            <person name="Walker B."/>
            <person name="Young S."/>
            <person name="Zeng Q."/>
            <person name="Gargeya S."/>
            <person name="Fitzgerald M."/>
            <person name="Haas B."/>
            <person name="Abouelleil A."/>
            <person name="Allen A.W."/>
            <person name="Alvarado L."/>
            <person name="Arachchi H.M."/>
            <person name="Berlin A.M."/>
            <person name="Chapman S.B."/>
            <person name="Gainer-Dewar J."/>
            <person name="Goldberg J."/>
            <person name="Griggs A."/>
            <person name="Gujja S."/>
            <person name="Hansen M."/>
            <person name="Howarth C."/>
            <person name="Imamovic A."/>
            <person name="Ireland A."/>
            <person name="Larimer J."/>
            <person name="McCowan C."/>
            <person name="Murphy C."/>
            <person name="Pearson M."/>
            <person name="Poon T.W."/>
            <person name="Priest M."/>
            <person name="Roberts A."/>
            <person name="Saif S."/>
            <person name="Shea T."/>
            <person name="Sisk P."/>
            <person name="Sykes S."/>
            <person name="Wortman J."/>
            <person name="Nusbaum C."/>
            <person name="Birren B."/>
        </authorList>
    </citation>
    <scope>NUCLEOTIDE SEQUENCE [LARGE SCALE GENOMIC DNA]</scope>
    <source>
        <strain evidence="7 8">ATCC 51939</strain>
    </source>
</reference>
<proteinExistence type="inferred from homology"/>
<dbReference type="eggNOG" id="COG0616">
    <property type="taxonomic scope" value="Bacteria"/>
</dbReference>
<keyword evidence="2" id="KW-0645">Protease</keyword>
<dbReference type="CDD" id="cd07023">
    <property type="entry name" value="S49_Sppa_N_C"/>
    <property type="match status" value="1"/>
</dbReference>
<comment type="similarity">
    <text evidence="1">Belongs to the peptidase S49 family.</text>
</comment>
<dbReference type="HOGENOM" id="CLU_046540_0_1_12"/>
<keyword evidence="8" id="KW-1185">Reference proteome</keyword>
<dbReference type="RefSeq" id="WP_016526011.1">
    <property type="nucleotide sequence ID" value="NZ_KE332518.1"/>
</dbReference>
<keyword evidence="4" id="KW-0720">Serine protease</keyword>
<name>S3K1L0_TREMA</name>
<dbReference type="Proteomes" id="UP000014541">
    <property type="component" value="Unassembled WGS sequence"/>
</dbReference>
<dbReference type="PATRIC" id="fig|1125699.3.peg.1762"/>
<dbReference type="Pfam" id="PF01343">
    <property type="entry name" value="Peptidase_S49"/>
    <property type="match status" value="1"/>
</dbReference>
<sequence>MTDLYPQKRKNGLTKKAKTGLIVLCFVILAAIAGAVIQIAALGNAGSFITPIPLKHGGRLFLPEKIRQSALHFSSFSFDKYIAVLHVEGVIEDSGETYNQNWILDTIDELGRDRKNRGILLYIDSPGGGVYQSDEVYLALEDYKHSTGNKVWAYMGPLAASGGYYIACAADVIYANRNTLTGSIGVISATSVDLTELMKKYGIKMTTVTAGKNKNMLNIDSPMTEEHRAIMQGIADEAYDQFTDIVSQSRNMKIEKVRALADGRIYTAAQAEANGLIDYVDTYENAVDNMLDAVEGNEDVSVKHFRFERKKTVSDYLYRGASFFAKKSAIEAELADSVKRVSGIPEDLPLPAYYYHR</sequence>
<evidence type="ECO:0000256" key="5">
    <source>
        <dbReference type="SAM" id="Phobius"/>
    </source>
</evidence>
<comment type="caution">
    <text evidence="7">The sequence shown here is derived from an EMBL/GenBank/DDBJ whole genome shotgun (WGS) entry which is preliminary data.</text>
</comment>
<dbReference type="GO" id="GO:0006508">
    <property type="term" value="P:proteolysis"/>
    <property type="evidence" value="ECO:0007669"/>
    <property type="project" value="UniProtKB-KW"/>
</dbReference>
<dbReference type="InterPro" id="IPR004635">
    <property type="entry name" value="Pept_S49_SppA"/>
</dbReference>